<dbReference type="Gene3D" id="1.10.260.40">
    <property type="entry name" value="lambda repressor-like DNA-binding domains"/>
    <property type="match status" value="1"/>
</dbReference>
<keyword evidence="2" id="KW-0472">Membrane</keyword>
<evidence type="ECO:0000259" key="3">
    <source>
        <dbReference type="SMART" id="SM00530"/>
    </source>
</evidence>
<reference evidence="5" key="1">
    <citation type="submission" date="2022-12" db="EMBL/GenBank/DDBJ databases">
        <authorList>
            <person name="Mo P."/>
        </authorList>
    </citation>
    <scope>NUCLEOTIDE SEQUENCE [LARGE SCALE GENOMIC DNA]</scope>
    <source>
        <strain evidence="5">HUAS 3-15</strain>
    </source>
</reference>
<evidence type="ECO:0000313" key="5">
    <source>
        <dbReference type="Proteomes" id="UP001212821"/>
    </source>
</evidence>
<dbReference type="Proteomes" id="UP001212821">
    <property type="component" value="Chromosome"/>
</dbReference>
<feature type="domain" description="HTH cro/C1-type" evidence="3">
    <location>
        <begin position="22"/>
        <end position="77"/>
    </location>
</feature>
<accession>A0ABY7PXV6</accession>
<keyword evidence="2" id="KW-1133">Transmembrane helix</keyword>
<organism evidence="4 5">
    <name type="scientific">Kitasatospora cathayae</name>
    <dbReference type="NCBI Taxonomy" id="3004092"/>
    <lineage>
        <taxon>Bacteria</taxon>
        <taxon>Bacillati</taxon>
        <taxon>Actinomycetota</taxon>
        <taxon>Actinomycetes</taxon>
        <taxon>Kitasatosporales</taxon>
        <taxon>Streptomycetaceae</taxon>
        <taxon>Kitasatospora</taxon>
    </lineage>
</organism>
<evidence type="ECO:0000256" key="2">
    <source>
        <dbReference type="SAM" id="Phobius"/>
    </source>
</evidence>
<dbReference type="SMART" id="SM00530">
    <property type="entry name" value="HTH_XRE"/>
    <property type="match status" value="1"/>
</dbReference>
<gene>
    <name evidence="4" type="ORF">O1G21_04965</name>
</gene>
<keyword evidence="2" id="KW-0812">Transmembrane</keyword>
<feature type="transmembrane region" description="Helical" evidence="2">
    <location>
        <begin position="160"/>
        <end position="179"/>
    </location>
</feature>
<evidence type="ECO:0000256" key="1">
    <source>
        <dbReference type="SAM" id="MobiDB-lite"/>
    </source>
</evidence>
<keyword evidence="5" id="KW-1185">Reference proteome</keyword>
<dbReference type="Pfam" id="PF10901">
    <property type="entry name" value="DUF2690"/>
    <property type="match status" value="1"/>
</dbReference>
<dbReference type="Pfam" id="PF13560">
    <property type="entry name" value="HTH_31"/>
    <property type="match status" value="1"/>
</dbReference>
<evidence type="ECO:0000313" key="4">
    <source>
        <dbReference type="EMBL" id="WBP85272.1"/>
    </source>
</evidence>
<name>A0ABY7PXV6_9ACTN</name>
<dbReference type="RefSeq" id="WP_270141110.1">
    <property type="nucleotide sequence ID" value="NZ_CP115450.1"/>
</dbReference>
<dbReference type="InterPro" id="IPR021224">
    <property type="entry name" value="DUF2690"/>
</dbReference>
<proteinExistence type="predicted"/>
<dbReference type="InterPro" id="IPR001387">
    <property type="entry name" value="Cro/C1-type_HTH"/>
</dbReference>
<dbReference type="InterPro" id="IPR010982">
    <property type="entry name" value="Lambda_DNA-bd_dom_sf"/>
</dbReference>
<feature type="compositionally biased region" description="Pro residues" evidence="1">
    <location>
        <begin position="329"/>
        <end position="342"/>
    </location>
</feature>
<feature type="region of interest" description="Disordered" evidence="1">
    <location>
        <begin position="301"/>
        <end position="342"/>
    </location>
</feature>
<protein>
    <submittedName>
        <fullName evidence="4">DUF2690 domain-containing protein</fullName>
    </submittedName>
</protein>
<dbReference type="SUPFAM" id="SSF47413">
    <property type="entry name" value="lambda repressor-like DNA-binding domains"/>
    <property type="match status" value="1"/>
</dbReference>
<sequence length="342" mass="35532">MSQSWKPLPDDLAEPARRLAEELRAVKDAHRISLAELGKRTYLSKASWERWLNGKRLITPQALAGLIAAVDCDGELLTSLLRQAEAARDASGGSASGPVPVPVPVSVPVPVTVPGSVPEPVPVRPTEAPVQLSAPPVPQGERLTDLSAVLARIAGWRRPWTLVAAALAVALVVVASLYLHGRNAGTTAAAAGPTGLCQGIGCAGKDPQVMGCEDDDHTLLTGNVGQVILYLHYSPRCRAAWAGLTDGAPGDTATITNNTGWQETALIHWGYDAYSAMVDAGPADTTLRVCGHQPGGDGCIPLVTNPAARASAMPTPAPKTEAPRKETPTPSPTPTSTPVPTP</sequence>
<dbReference type="EMBL" id="CP115450">
    <property type="protein sequence ID" value="WBP85272.1"/>
    <property type="molecule type" value="Genomic_DNA"/>
</dbReference>